<evidence type="ECO:0000256" key="1">
    <source>
        <dbReference type="SAM" id="MobiDB-lite"/>
    </source>
</evidence>
<keyword evidence="3" id="KW-1185">Reference proteome</keyword>
<sequence length="45" mass="4812">MAIPEPGGGPSERGAALRAGERAAWRGSHRPEHEALPAVIHKKMK</sequence>
<dbReference type="KEGG" id="sro:Sros_2970"/>
<evidence type="ECO:0000313" key="2">
    <source>
        <dbReference type="EMBL" id="ACZ85925.1"/>
    </source>
</evidence>
<gene>
    <name evidence="2" type="ordered locus">Sros_2970</name>
</gene>
<name>D2B8D5_STRRD</name>
<dbReference type="EMBL" id="CP001814">
    <property type="protein sequence ID" value="ACZ85925.1"/>
    <property type="molecule type" value="Genomic_DNA"/>
</dbReference>
<dbReference type="HOGENOM" id="CLU_3205961_0_0_11"/>
<dbReference type="AlphaFoldDB" id="D2B8D5"/>
<protein>
    <submittedName>
        <fullName evidence="2">Uncharacterized protein</fullName>
    </submittedName>
</protein>
<dbReference type="Proteomes" id="UP000002029">
    <property type="component" value="Chromosome"/>
</dbReference>
<evidence type="ECO:0000313" key="3">
    <source>
        <dbReference type="Proteomes" id="UP000002029"/>
    </source>
</evidence>
<proteinExistence type="predicted"/>
<reference evidence="2 3" key="1">
    <citation type="journal article" date="2010" name="Stand. Genomic Sci.">
        <title>Complete genome sequence of Streptosporangium roseum type strain (NI 9100).</title>
        <authorList>
            <person name="Nolan M."/>
            <person name="Sikorski J."/>
            <person name="Jando M."/>
            <person name="Lucas S."/>
            <person name="Lapidus A."/>
            <person name="Glavina Del Rio T."/>
            <person name="Chen F."/>
            <person name="Tice H."/>
            <person name="Pitluck S."/>
            <person name="Cheng J.F."/>
            <person name="Chertkov O."/>
            <person name="Sims D."/>
            <person name="Meincke L."/>
            <person name="Brettin T."/>
            <person name="Han C."/>
            <person name="Detter J.C."/>
            <person name="Bruce D."/>
            <person name="Goodwin L."/>
            <person name="Land M."/>
            <person name="Hauser L."/>
            <person name="Chang Y.J."/>
            <person name="Jeffries C.D."/>
            <person name="Ivanova N."/>
            <person name="Mavromatis K."/>
            <person name="Mikhailova N."/>
            <person name="Chen A."/>
            <person name="Palaniappan K."/>
            <person name="Chain P."/>
            <person name="Rohde M."/>
            <person name="Goker M."/>
            <person name="Bristow J."/>
            <person name="Eisen J.A."/>
            <person name="Markowitz V."/>
            <person name="Hugenholtz P."/>
            <person name="Kyrpides N.C."/>
            <person name="Klenk H.P."/>
        </authorList>
    </citation>
    <scope>NUCLEOTIDE SEQUENCE [LARGE SCALE GENOMIC DNA]</scope>
    <source>
        <strain evidence="3">ATCC 12428 / DSM 43021 / JCM 3005 / NI 9100</strain>
    </source>
</reference>
<feature type="compositionally biased region" description="Basic and acidic residues" evidence="1">
    <location>
        <begin position="19"/>
        <end position="35"/>
    </location>
</feature>
<accession>D2B8D5</accession>
<organism evidence="2 3">
    <name type="scientific">Streptosporangium roseum (strain ATCC 12428 / DSM 43021 / JCM 3005 / KCTC 9067 / NCIMB 10171 / NRRL 2505 / NI 9100)</name>
    <dbReference type="NCBI Taxonomy" id="479432"/>
    <lineage>
        <taxon>Bacteria</taxon>
        <taxon>Bacillati</taxon>
        <taxon>Actinomycetota</taxon>
        <taxon>Actinomycetes</taxon>
        <taxon>Streptosporangiales</taxon>
        <taxon>Streptosporangiaceae</taxon>
        <taxon>Streptosporangium</taxon>
    </lineage>
</organism>
<feature type="compositionally biased region" description="Gly residues" evidence="1">
    <location>
        <begin position="1"/>
        <end position="11"/>
    </location>
</feature>
<feature type="region of interest" description="Disordered" evidence="1">
    <location>
        <begin position="1"/>
        <end position="45"/>
    </location>
</feature>